<feature type="compositionally biased region" description="Low complexity" evidence="1">
    <location>
        <begin position="449"/>
        <end position="465"/>
    </location>
</feature>
<evidence type="ECO:0000313" key="4">
    <source>
        <dbReference type="Proteomes" id="UP000054342"/>
    </source>
</evidence>
<feature type="region of interest" description="Disordered" evidence="1">
    <location>
        <begin position="121"/>
        <end position="162"/>
    </location>
</feature>
<gene>
    <name evidence="3" type="ORF">PV05_05746</name>
</gene>
<dbReference type="AlphaFoldDB" id="A0A0D2EQY9"/>
<evidence type="ECO:0008006" key="5">
    <source>
        <dbReference type="Google" id="ProtNLM"/>
    </source>
</evidence>
<dbReference type="GeneID" id="25327654"/>
<dbReference type="OrthoDB" id="3363286at2759"/>
<feature type="region of interest" description="Disordered" evidence="1">
    <location>
        <begin position="243"/>
        <end position="269"/>
    </location>
</feature>
<dbReference type="Proteomes" id="UP000054342">
    <property type="component" value="Unassembled WGS sequence"/>
</dbReference>
<feature type="compositionally biased region" description="Basic residues" evidence="1">
    <location>
        <begin position="85"/>
        <end position="96"/>
    </location>
</feature>
<dbReference type="HOGENOM" id="CLU_409365_0_0_1"/>
<dbReference type="RefSeq" id="XP_013317739.1">
    <property type="nucleotide sequence ID" value="XM_013462285.1"/>
</dbReference>
<feature type="chain" id="PRO_5002252452" description="Mitochondrial zinc maintenance protein 1, mitochondrial" evidence="2">
    <location>
        <begin position="28"/>
        <end position="602"/>
    </location>
</feature>
<name>A0A0D2EQY9_9EURO</name>
<feature type="region of interest" description="Disordered" evidence="1">
    <location>
        <begin position="56"/>
        <end position="106"/>
    </location>
</feature>
<accession>A0A0D2EQY9</accession>
<dbReference type="STRING" id="348802.A0A0D2EQY9"/>
<evidence type="ECO:0000313" key="3">
    <source>
        <dbReference type="EMBL" id="KIW57155.1"/>
    </source>
</evidence>
<organism evidence="3 4">
    <name type="scientific">Exophiala xenobiotica</name>
    <dbReference type="NCBI Taxonomy" id="348802"/>
    <lineage>
        <taxon>Eukaryota</taxon>
        <taxon>Fungi</taxon>
        <taxon>Dikarya</taxon>
        <taxon>Ascomycota</taxon>
        <taxon>Pezizomycotina</taxon>
        <taxon>Eurotiomycetes</taxon>
        <taxon>Chaetothyriomycetidae</taxon>
        <taxon>Chaetothyriales</taxon>
        <taxon>Herpotrichiellaceae</taxon>
        <taxon>Exophiala</taxon>
    </lineage>
</organism>
<sequence>MGGPPSTTSITHLNLMIFIRTLCGSVAQQSRPSILLTCPRSSAKSKRTFHNFRPFGVNETSAADPVKDGTPQKTELSAKEEVSSSHKKPLRSHRKNTFNPYSSEGREKIKNLLSQLRPAVERAQHRAANVSENDAGPQGPSPLPRTPILRRTGPKYMGPKRRPTWPELDALKHNVWAQMLAAPVRACQGSGARLPSPFHTDLGFVEKPEKEQVYVSPIYLADLAALEKKMAREVYEEDWRRVRDDKRAAQERRARGEETQSIPSGRTNKVKELPRSRILSDMNLFRLLTLSFMERSKRRGSKEIVTKPGHVMRLVPTPVREAMSKAQHYALNKRMVDIATGVCSDDDSPKLHEHYLKQLQWQEDVHERIARIMRKRILLALRALAEQAVDDFRNAKEVKVLALPTNTDTDKADSAARRPECPSGSILLHIGGGDTSSLVSSIAASADTPSGSPGLDGGSPSLPSNPLLPPMVSLDGTHRIPVFPLTRMLASHDADSPELSALADLVAKHTVLQHPNSQTEQSDHFLLVRPGVGPPKAVVEEVWQLWRYLGGSNMGLVSDPEMEQKLVLEAEQHRETGRQNARGQEDVGAAAAVNTTFTVPRS</sequence>
<feature type="compositionally biased region" description="Basic and acidic residues" evidence="1">
    <location>
        <begin position="243"/>
        <end position="258"/>
    </location>
</feature>
<reference evidence="3 4" key="1">
    <citation type="submission" date="2015-01" db="EMBL/GenBank/DDBJ databases">
        <title>The Genome Sequence of Exophiala xenobiotica CBS118157.</title>
        <authorList>
            <consortium name="The Broad Institute Genomics Platform"/>
            <person name="Cuomo C."/>
            <person name="de Hoog S."/>
            <person name="Gorbushina A."/>
            <person name="Stielow B."/>
            <person name="Teixiera M."/>
            <person name="Abouelleil A."/>
            <person name="Chapman S.B."/>
            <person name="Priest M."/>
            <person name="Young S.K."/>
            <person name="Wortman J."/>
            <person name="Nusbaum C."/>
            <person name="Birren B."/>
        </authorList>
    </citation>
    <scope>NUCLEOTIDE SEQUENCE [LARGE SCALE GENOMIC DNA]</scope>
    <source>
        <strain evidence="3 4">CBS 118157</strain>
    </source>
</reference>
<proteinExistence type="predicted"/>
<dbReference type="EMBL" id="KN847319">
    <property type="protein sequence ID" value="KIW57155.1"/>
    <property type="molecule type" value="Genomic_DNA"/>
</dbReference>
<feature type="region of interest" description="Disordered" evidence="1">
    <location>
        <begin position="573"/>
        <end position="602"/>
    </location>
</feature>
<feature type="signal peptide" evidence="2">
    <location>
        <begin position="1"/>
        <end position="27"/>
    </location>
</feature>
<keyword evidence="4" id="KW-1185">Reference proteome</keyword>
<feature type="region of interest" description="Disordered" evidence="1">
    <location>
        <begin position="442"/>
        <end position="469"/>
    </location>
</feature>
<evidence type="ECO:0000256" key="2">
    <source>
        <dbReference type="SAM" id="SignalP"/>
    </source>
</evidence>
<evidence type="ECO:0000256" key="1">
    <source>
        <dbReference type="SAM" id="MobiDB-lite"/>
    </source>
</evidence>
<protein>
    <recommendedName>
        <fullName evidence="5">Mitochondrial zinc maintenance protein 1, mitochondrial</fullName>
    </recommendedName>
</protein>
<feature type="compositionally biased region" description="Polar residues" evidence="1">
    <location>
        <begin position="593"/>
        <end position="602"/>
    </location>
</feature>
<keyword evidence="2" id="KW-0732">Signal</keyword>